<accession>A0ABR1BJU7</accession>
<protein>
    <recommendedName>
        <fullName evidence="3">Reverse transcriptase domain-containing protein</fullName>
    </recommendedName>
</protein>
<gene>
    <name evidence="1" type="primary">Necator_chrI.g155</name>
    <name evidence="1" type="ORF">RB195_004034</name>
</gene>
<proteinExistence type="predicted"/>
<comment type="caution">
    <text evidence="1">The sequence shown here is derived from an EMBL/GenBank/DDBJ whole genome shotgun (WGS) entry which is preliminary data.</text>
</comment>
<reference evidence="1 2" key="1">
    <citation type="submission" date="2023-08" db="EMBL/GenBank/DDBJ databases">
        <title>A Necator americanus chromosomal reference genome.</title>
        <authorList>
            <person name="Ilik V."/>
            <person name="Petrzelkova K.J."/>
            <person name="Pardy F."/>
            <person name="Fuh T."/>
            <person name="Niatou-Singa F.S."/>
            <person name="Gouil Q."/>
            <person name="Baker L."/>
            <person name="Ritchie M.E."/>
            <person name="Jex A.R."/>
            <person name="Gazzola D."/>
            <person name="Li H."/>
            <person name="Toshio Fujiwara R."/>
            <person name="Zhan B."/>
            <person name="Aroian R.V."/>
            <person name="Pafco B."/>
            <person name="Schwarz E.M."/>
        </authorList>
    </citation>
    <scope>NUCLEOTIDE SEQUENCE [LARGE SCALE GENOMIC DNA]</scope>
    <source>
        <strain evidence="1 2">Aroian</strain>
        <tissue evidence="1">Whole animal</tissue>
    </source>
</reference>
<sequence length="166" mass="18542">MGEASLHVISMVLKRIFLDGLINLGKEQRANWLPSCNSNTSRMYKTVRSGPSWCPLTDLEYADDVVILTESSAKLQHVVNLVSKLPAAYGLRLRPDECKQMWISLRSRTEIRVDGVPIEVANEFCQVGCMLKSNGGYAKDIRQKCAKATSALNSLTKSVVDPYHQR</sequence>
<keyword evidence="2" id="KW-1185">Reference proteome</keyword>
<dbReference type="EMBL" id="JAVFWL010000001">
    <property type="protein sequence ID" value="KAK6725460.1"/>
    <property type="molecule type" value="Genomic_DNA"/>
</dbReference>
<organism evidence="1 2">
    <name type="scientific">Necator americanus</name>
    <name type="common">Human hookworm</name>
    <dbReference type="NCBI Taxonomy" id="51031"/>
    <lineage>
        <taxon>Eukaryota</taxon>
        <taxon>Metazoa</taxon>
        <taxon>Ecdysozoa</taxon>
        <taxon>Nematoda</taxon>
        <taxon>Chromadorea</taxon>
        <taxon>Rhabditida</taxon>
        <taxon>Rhabditina</taxon>
        <taxon>Rhabditomorpha</taxon>
        <taxon>Strongyloidea</taxon>
        <taxon>Ancylostomatidae</taxon>
        <taxon>Bunostominae</taxon>
        <taxon>Necator</taxon>
    </lineage>
</organism>
<dbReference type="Proteomes" id="UP001303046">
    <property type="component" value="Unassembled WGS sequence"/>
</dbReference>
<evidence type="ECO:0008006" key="3">
    <source>
        <dbReference type="Google" id="ProtNLM"/>
    </source>
</evidence>
<name>A0ABR1BJU7_NECAM</name>
<evidence type="ECO:0000313" key="1">
    <source>
        <dbReference type="EMBL" id="KAK6725460.1"/>
    </source>
</evidence>
<evidence type="ECO:0000313" key="2">
    <source>
        <dbReference type="Proteomes" id="UP001303046"/>
    </source>
</evidence>